<keyword evidence="2" id="KW-1185">Reference proteome</keyword>
<gene>
    <name evidence="1" type="ORF">rsdtw13_22930</name>
</gene>
<comment type="caution">
    <text evidence="1">The sequence shown here is derived from an EMBL/GenBank/DDBJ whole genome shotgun (WGS) entry which is preliminary data.</text>
</comment>
<protein>
    <submittedName>
        <fullName evidence="1">ABC transporter</fullName>
    </submittedName>
</protein>
<organism evidence="1 2">
    <name type="scientific">Inconstantimicrobium mannanitabidum</name>
    <dbReference type="NCBI Taxonomy" id="1604901"/>
    <lineage>
        <taxon>Bacteria</taxon>
        <taxon>Bacillati</taxon>
        <taxon>Bacillota</taxon>
        <taxon>Clostridia</taxon>
        <taxon>Eubacteriales</taxon>
        <taxon>Clostridiaceae</taxon>
        <taxon>Inconstantimicrobium</taxon>
    </lineage>
</organism>
<dbReference type="Proteomes" id="UP001058074">
    <property type="component" value="Unassembled WGS sequence"/>
</dbReference>
<evidence type="ECO:0000313" key="1">
    <source>
        <dbReference type="EMBL" id="GKX67035.1"/>
    </source>
</evidence>
<dbReference type="EMBL" id="BROD01000001">
    <property type="protein sequence ID" value="GKX67035.1"/>
    <property type="molecule type" value="Genomic_DNA"/>
</dbReference>
<sequence>MNYIEINKLSYSYGNETKKSLENIDLSINKGEILLVLGISGSGKSTLVKCLSGSIPNFYGGVIEGNVSYNGKPLKNMEHRERAKEISMVFQDPERQLVMDVVHREVAFSLENIGVEEGSIKRRVFEALQFLNLLPLAYKKVQELSGGEKQKVALASALCMNTNTIILDEPTSQLDPQSAEELVYLVKKINLEMGKTIIVVEQRVDKWFDIADEIAILDQGKLEFKGTKRDLYKQDIYEFLPQYLRIAKELKLSDINDFRQARKALGDYLPKELEINNKAEEKEGMLSKIKSFMERKERQESYLEIENISVMYENHVALGNVSLRFDKGKLYTILGENGAGKSTLLKSIMKLVAYKGNIKISGKSTEALNVSEIAKTVGYVSQNPNDYISKDTVYEEVKFTLDNFNITEYNRIDSVLESLNLLHLKDKNPRDLSGGEKQRLAIATVLVMQPEILLLDEPTRGLDYHNKEELGEILRSFVDLGKMVIMITHDVDFAAEYSDDLILLLNGEVIQKGPKASVLKEGIYYTSTVHKLVDYKEIYTIDELKGWLKR</sequence>
<name>A0ACB5RCP6_9CLOT</name>
<reference evidence="1" key="1">
    <citation type="journal article" date="2025" name="Int. J. Syst. Evol. Microbiol.">
        <title>Inconstantimicrobium mannanitabidum sp. nov., a novel member of the family Clostridiaceae isolated from anoxic soil under the treatment of reductive soil disinfestation.</title>
        <authorList>
            <person name="Ueki A."/>
            <person name="Tonouchi A."/>
            <person name="Honma S."/>
            <person name="Kaku N."/>
            <person name="Ueki K."/>
        </authorList>
    </citation>
    <scope>NUCLEOTIDE SEQUENCE</scope>
    <source>
        <strain evidence="1">TW13</strain>
    </source>
</reference>
<accession>A0ACB5RCP6</accession>
<proteinExistence type="predicted"/>
<evidence type="ECO:0000313" key="2">
    <source>
        <dbReference type="Proteomes" id="UP001058074"/>
    </source>
</evidence>